<protein>
    <submittedName>
        <fullName evidence="2">Retrovirus-related Pol polyprotein from transposon 17.6</fullName>
    </submittedName>
</protein>
<dbReference type="AlphaFoldDB" id="A0AAE1I3P2"/>
<reference evidence="2" key="1">
    <citation type="submission" date="2021-07" db="EMBL/GenBank/DDBJ databases">
        <authorList>
            <person name="Catto M.A."/>
            <person name="Jacobson A."/>
            <person name="Kennedy G."/>
            <person name="Labadie P."/>
            <person name="Hunt B.G."/>
            <person name="Srinivasan R."/>
        </authorList>
    </citation>
    <scope>NUCLEOTIDE SEQUENCE</scope>
    <source>
        <strain evidence="2">PL_HMW_Pooled</strain>
        <tissue evidence="2">Head</tissue>
    </source>
</reference>
<dbReference type="EMBL" id="JAHWGI010001426">
    <property type="protein sequence ID" value="KAK3931531.1"/>
    <property type="molecule type" value="Genomic_DNA"/>
</dbReference>
<reference evidence="2" key="2">
    <citation type="journal article" date="2023" name="BMC Genomics">
        <title>Pest status, molecular evolution, and epigenetic factors derived from the genome assembly of Frankliniella fusca, a thysanopteran phytovirus vector.</title>
        <authorList>
            <person name="Catto M.A."/>
            <person name="Labadie P.E."/>
            <person name="Jacobson A.L."/>
            <person name="Kennedy G.G."/>
            <person name="Srinivasan R."/>
            <person name="Hunt B.G."/>
        </authorList>
    </citation>
    <scope>NUCLEOTIDE SEQUENCE</scope>
    <source>
        <strain evidence="2">PL_HMW_Pooled</strain>
    </source>
</reference>
<organism evidence="2 3">
    <name type="scientific">Frankliniella fusca</name>
    <dbReference type="NCBI Taxonomy" id="407009"/>
    <lineage>
        <taxon>Eukaryota</taxon>
        <taxon>Metazoa</taxon>
        <taxon>Ecdysozoa</taxon>
        <taxon>Arthropoda</taxon>
        <taxon>Hexapoda</taxon>
        <taxon>Insecta</taxon>
        <taxon>Pterygota</taxon>
        <taxon>Neoptera</taxon>
        <taxon>Paraneoptera</taxon>
        <taxon>Thysanoptera</taxon>
        <taxon>Terebrantia</taxon>
        <taxon>Thripoidea</taxon>
        <taxon>Thripidae</taxon>
        <taxon>Frankliniella</taxon>
    </lineage>
</organism>
<keyword evidence="1" id="KW-0732">Signal</keyword>
<evidence type="ECO:0000313" key="2">
    <source>
        <dbReference type="EMBL" id="KAK3931531.1"/>
    </source>
</evidence>
<feature type="chain" id="PRO_5042018144" evidence="1">
    <location>
        <begin position="18"/>
        <end position="224"/>
    </location>
</feature>
<keyword evidence="3" id="KW-1185">Reference proteome</keyword>
<evidence type="ECO:0000313" key="3">
    <source>
        <dbReference type="Proteomes" id="UP001219518"/>
    </source>
</evidence>
<gene>
    <name evidence="2" type="ORF">KUF71_006549</name>
</gene>
<feature type="signal peptide" evidence="1">
    <location>
        <begin position="1"/>
        <end position="17"/>
    </location>
</feature>
<name>A0AAE1I3P2_9NEOP</name>
<sequence>MALKLTVVALLISAVAAGSVFAPCEKYPSQTNRQELEYRVEACAKNFPGREVSSFEPSSPEQKCVEAARRTARSSTSPQDRIIETLPQCMRSTRAAESDVTKLSNCLQKNILLPWTWVEGNTKYTPLETFTQKFAGQDCLESSAQVNNKVDELINRTCYDQLDMQYRFGAPQDAINDWLKACLNRAGVDNQIVTDAVKCYTDELKDPTVIQRAADYLALILKNK</sequence>
<proteinExistence type="predicted"/>
<dbReference type="Proteomes" id="UP001219518">
    <property type="component" value="Unassembled WGS sequence"/>
</dbReference>
<accession>A0AAE1I3P2</accession>
<comment type="caution">
    <text evidence="2">The sequence shown here is derived from an EMBL/GenBank/DDBJ whole genome shotgun (WGS) entry which is preliminary data.</text>
</comment>
<evidence type="ECO:0000256" key="1">
    <source>
        <dbReference type="SAM" id="SignalP"/>
    </source>
</evidence>